<reference evidence="2" key="1">
    <citation type="journal article" date="2021" name="Sci. Adv.">
        <title>The American lobster genome reveals insights on longevity, neural, and immune adaptations.</title>
        <authorList>
            <person name="Polinski J.M."/>
            <person name="Zimin A.V."/>
            <person name="Clark K.F."/>
            <person name="Kohn A.B."/>
            <person name="Sadowski N."/>
            <person name="Timp W."/>
            <person name="Ptitsyn A."/>
            <person name="Khanna P."/>
            <person name="Romanova D.Y."/>
            <person name="Williams P."/>
            <person name="Greenwood S.J."/>
            <person name="Moroz L.L."/>
            <person name="Walt D.R."/>
            <person name="Bodnar A.G."/>
        </authorList>
    </citation>
    <scope>NUCLEOTIDE SEQUENCE</scope>
    <source>
        <strain evidence="2">GMGI-L3</strain>
    </source>
</reference>
<evidence type="ECO:0000256" key="1">
    <source>
        <dbReference type="SAM" id="Phobius"/>
    </source>
</evidence>
<accession>A0A8J5JAH7</accession>
<comment type="caution">
    <text evidence="2">The sequence shown here is derived from an EMBL/GenBank/DDBJ whole genome shotgun (WGS) entry which is preliminary data.</text>
</comment>
<keyword evidence="1" id="KW-1133">Transmembrane helix</keyword>
<keyword evidence="1" id="KW-0812">Transmembrane</keyword>
<dbReference type="Proteomes" id="UP000747542">
    <property type="component" value="Unassembled WGS sequence"/>
</dbReference>
<keyword evidence="3" id="KW-1185">Reference proteome</keyword>
<sequence>MSRSGGEMTVTTVFVANNTASTVMGGINLKIDQDRGETTTRMVVSSVGPGDSGMYSCVPPGSHPASVRVHVQKGDYKAAIQQGGLGDTANISSQTSPLSMTFFFFLLFLLFFLLPTSFLDLNS</sequence>
<organism evidence="2 3">
    <name type="scientific">Homarus americanus</name>
    <name type="common">American lobster</name>
    <dbReference type="NCBI Taxonomy" id="6706"/>
    <lineage>
        <taxon>Eukaryota</taxon>
        <taxon>Metazoa</taxon>
        <taxon>Ecdysozoa</taxon>
        <taxon>Arthropoda</taxon>
        <taxon>Crustacea</taxon>
        <taxon>Multicrustacea</taxon>
        <taxon>Malacostraca</taxon>
        <taxon>Eumalacostraca</taxon>
        <taxon>Eucarida</taxon>
        <taxon>Decapoda</taxon>
        <taxon>Pleocyemata</taxon>
        <taxon>Astacidea</taxon>
        <taxon>Nephropoidea</taxon>
        <taxon>Nephropidae</taxon>
        <taxon>Homarus</taxon>
    </lineage>
</organism>
<feature type="non-terminal residue" evidence="2">
    <location>
        <position position="123"/>
    </location>
</feature>
<evidence type="ECO:0000313" key="2">
    <source>
        <dbReference type="EMBL" id="KAG7155232.1"/>
    </source>
</evidence>
<evidence type="ECO:0000313" key="3">
    <source>
        <dbReference type="Proteomes" id="UP000747542"/>
    </source>
</evidence>
<proteinExistence type="predicted"/>
<dbReference type="AlphaFoldDB" id="A0A8J5JAH7"/>
<dbReference type="EMBL" id="JAHLQT010042466">
    <property type="protein sequence ID" value="KAG7155232.1"/>
    <property type="molecule type" value="Genomic_DNA"/>
</dbReference>
<gene>
    <name evidence="2" type="primary">Hspg2-L8</name>
    <name evidence="2" type="ORF">Hamer_G028826</name>
</gene>
<name>A0A8J5JAH7_HOMAM</name>
<feature type="transmembrane region" description="Helical" evidence="1">
    <location>
        <begin position="100"/>
        <end position="119"/>
    </location>
</feature>
<keyword evidence="1" id="KW-0472">Membrane</keyword>
<protein>
    <submittedName>
        <fullName evidence="2">Putative Basement membrane-specific heparan sulfate proteoglycan core protein-like 8</fullName>
    </submittedName>
</protein>